<feature type="non-terminal residue" evidence="1">
    <location>
        <position position="110"/>
    </location>
</feature>
<proteinExistence type="predicted"/>
<accession>A0A8H6HZQ3</accession>
<gene>
    <name evidence="1" type="ORF">DFP72DRAFT_773698</name>
</gene>
<dbReference type="Pfam" id="PF13384">
    <property type="entry name" value="HTH_23"/>
    <property type="match status" value="1"/>
</dbReference>
<evidence type="ECO:0000313" key="2">
    <source>
        <dbReference type="Proteomes" id="UP000521943"/>
    </source>
</evidence>
<reference evidence="1 2" key="1">
    <citation type="submission" date="2020-07" db="EMBL/GenBank/DDBJ databases">
        <title>Comparative genomics of pyrophilous fungi reveals a link between fire events and developmental genes.</title>
        <authorList>
            <consortium name="DOE Joint Genome Institute"/>
            <person name="Steindorff A.S."/>
            <person name="Carver A."/>
            <person name="Calhoun S."/>
            <person name="Stillman K."/>
            <person name="Liu H."/>
            <person name="Lipzen A."/>
            <person name="Pangilinan J."/>
            <person name="Labutti K."/>
            <person name="Bruns T.D."/>
            <person name="Grigoriev I.V."/>
        </authorList>
    </citation>
    <scope>NUCLEOTIDE SEQUENCE [LARGE SCALE GENOMIC DNA]</scope>
    <source>
        <strain evidence="1 2">CBS 144469</strain>
    </source>
</reference>
<organism evidence="1 2">
    <name type="scientific">Ephemerocybe angulata</name>
    <dbReference type="NCBI Taxonomy" id="980116"/>
    <lineage>
        <taxon>Eukaryota</taxon>
        <taxon>Fungi</taxon>
        <taxon>Dikarya</taxon>
        <taxon>Basidiomycota</taxon>
        <taxon>Agaricomycotina</taxon>
        <taxon>Agaricomycetes</taxon>
        <taxon>Agaricomycetidae</taxon>
        <taxon>Agaricales</taxon>
        <taxon>Agaricineae</taxon>
        <taxon>Psathyrellaceae</taxon>
        <taxon>Ephemerocybe</taxon>
    </lineage>
</organism>
<dbReference type="AlphaFoldDB" id="A0A8H6HZQ3"/>
<sequence length="110" mass="12549">RKISADLKACALSLWERGFDVMDIVDMLGVSRASIYRWQAIFDELGTVVRPTLRGRDRIISRAVLTEVYVLFETDHDLYLDELVFWLAVNHDVAISKSALHDTLQRAGLT</sequence>
<feature type="non-terminal residue" evidence="1">
    <location>
        <position position="1"/>
    </location>
</feature>
<dbReference type="InterPro" id="IPR009057">
    <property type="entry name" value="Homeodomain-like_sf"/>
</dbReference>
<comment type="caution">
    <text evidence="1">The sequence shown here is derived from an EMBL/GenBank/DDBJ whole genome shotgun (WGS) entry which is preliminary data.</text>
</comment>
<dbReference type="Proteomes" id="UP000521943">
    <property type="component" value="Unassembled WGS sequence"/>
</dbReference>
<dbReference type="OrthoDB" id="2266637at2759"/>
<name>A0A8H6HZQ3_9AGAR</name>
<keyword evidence="2" id="KW-1185">Reference proteome</keyword>
<protein>
    <submittedName>
        <fullName evidence="1">Uncharacterized protein</fullName>
    </submittedName>
</protein>
<dbReference type="SUPFAM" id="SSF46689">
    <property type="entry name" value="Homeodomain-like"/>
    <property type="match status" value="1"/>
</dbReference>
<evidence type="ECO:0000313" key="1">
    <source>
        <dbReference type="EMBL" id="KAF6754741.1"/>
    </source>
</evidence>
<dbReference type="EMBL" id="JACGCI010000033">
    <property type="protein sequence ID" value="KAF6754741.1"/>
    <property type="molecule type" value="Genomic_DNA"/>
</dbReference>